<dbReference type="AlphaFoldDB" id="A0A853IZ04"/>
<name>A0A853IZ04_9BURK</name>
<dbReference type="RefSeq" id="WP_180551413.1">
    <property type="nucleotide sequence ID" value="NZ_JACCKX010000001.1"/>
</dbReference>
<comment type="subcellular location">
    <subcellularLocation>
        <location evidence="1">Cytoplasm</location>
    </subcellularLocation>
</comment>
<accession>A0A853IZ04</accession>
<dbReference type="Proteomes" id="UP000589716">
    <property type="component" value="Unassembled WGS sequence"/>
</dbReference>
<evidence type="ECO:0000313" key="8">
    <source>
        <dbReference type="Proteomes" id="UP000589716"/>
    </source>
</evidence>
<feature type="domain" description="DUF4124" evidence="6">
    <location>
        <begin position="16"/>
        <end position="48"/>
    </location>
</feature>
<feature type="compositionally biased region" description="Low complexity" evidence="3">
    <location>
        <begin position="177"/>
        <end position="189"/>
    </location>
</feature>
<dbReference type="GO" id="GO:0005737">
    <property type="term" value="C:cytoplasm"/>
    <property type="evidence" value="ECO:0007669"/>
    <property type="project" value="UniProtKB-SubCell"/>
</dbReference>
<feature type="region of interest" description="Disordered" evidence="3">
    <location>
        <begin position="177"/>
        <end position="214"/>
    </location>
</feature>
<protein>
    <submittedName>
        <fullName evidence="7">Glutaredoxin family protein</fullName>
    </submittedName>
</protein>
<evidence type="ECO:0000259" key="6">
    <source>
        <dbReference type="Pfam" id="PF13511"/>
    </source>
</evidence>
<proteinExistence type="predicted"/>
<keyword evidence="4" id="KW-0732">Signal</keyword>
<feature type="compositionally biased region" description="Polar residues" evidence="3">
    <location>
        <begin position="204"/>
        <end position="214"/>
    </location>
</feature>
<organism evidence="7 8">
    <name type="scientific">Ottowia beijingensis</name>
    <dbReference type="NCBI Taxonomy" id="1207057"/>
    <lineage>
        <taxon>Bacteria</taxon>
        <taxon>Pseudomonadati</taxon>
        <taxon>Pseudomonadota</taxon>
        <taxon>Betaproteobacteria</taxon>
        <taxon>Burkholderiales</taxon>
        <taxon>Comamonadaceae</taxon>
        <taxon>Ottowia</taxon>
    </lineage>
</organism>
<keyword evidence="2" id="KW-0963">Cytoplasm</keyword>
<keyword evidence="8" id="KW-1185">Reference proteome</keyword>
<reference evidence="7 8" key="1">
    <citation type="submission" date="2020-07" db="EMBL/GenBank/DDBJ databases">
        <authorList>
            <person name="Maaloum M."/>
        </authorList>
    </citation>
    <scope>NUCLEOTIDE SEQUENCE [LARGE SCALE GENOMIC DNA]</scope>
    <source>
        <strain evidence="7 8">GCS-AN-3</strain>
    </source>
</reference>
<feature type="chain" id="PRO_5032374231" evidence="4">
    <location>
        <begin position="26"/>
        <end position="214"/>
    </location>
</feature>
<dbReference type="EMBL" id="JACCKX010000001">
    <property type="protein sequence ID" value="NZA03163.1"/>
    <property type="molecule type" value="Genomic_DNA"/>
</dbReference>
<sequence>MPHRPSARLLAAAAGALLLAGVAQAQVYRVVGPDGRVTFSDKPPTQAAPAVSSGGAAASGGGGALPYQLNQTVQRYPVTLYTSSTCAPCNSGRNLLSNRGVPFTEKTVETNDDIAALQRLAGNNSLPLLTIGGQQLKGFSDSEWSQYLDAAGYPKASQLPASYRRPAATPLVARTAAAAAPAAQAAEPAEPAPAPAGPSVAPQRTTTNPTGIRF</sequence>
<dbReference type="InterPro" id="IPR005398">
    <property type="entry name" value="Tubby_N"/>
</dbReference>
<dbReference type="SUPFAM" id="SSF52833">
    <property type="entry name" value="Thioredoxin-like"/>
    <property type="match status" value="1"/>
</dbReference>
<evidence type="ECO:0000256" key="1">
    <source>
        <dbReference type="ARBA" id="ARBA00004496"/>
    </source>
</evidence>
<dbReference type="Pfam" id="PF13511">
    <property type="entry name" value="DUF4124"/>
    <property type="match status" value="1"/>
</dbReference>
<evidence type="ECO:0000256" key="2">
    <source>
        <dbReference type="ARBA" id="ARBA00022490"/>
    </source>
</evidence>
<comment type="caution">
    <text evidence="7">The sequence shown here is derived from an EMBL/GenBank/DDBJ whole genome shotgun (WGS) entry which is preliminary data.</text>
</comment>
<dbReference type="Gene3D" id="3.40.30.10">
    <property type="entry name" value="Glutaredoxin"/>
    <property type="match status" value="1"/>
</dbReference>
<evidence type="ECO:0000313" key="7">
    <source>
        <dbReference type="EMBL" id="NZA03163.1"/>
    </source>
</evidence>
<feature type="domain" description="Glutaredoxin" evidence="5">
    <location>
        <begin position="78"/>
        <end position="134"/>
    </location>
</feature>
<gene>
    <name evidence="7" type="ORF">H0I39_18150</name>
</gene>
<dbReference type="InterPro" id="IPR025392">
    <property type="entry name" value="DUF4124"/>
</dbReference>
<evidence type="ECO:0000256" key="4">
    <source>
        <dbReference type="SAM" id="SignalP"/>
    </source>
</evidence>
<dbReference type="PRINTS" id="PR01574">
    <property type="entry name" value="TUBBYPROTEIN"/>
</dbReference>
<dbReference type="InterPro" id="IPR036249">
    <property type="entry name" value="Thioredoxin-like_sf"/>
</dbReference>
<feature type="signal peptide" evidence="4">
    <location>
        <begin position="1"/>
        <end position="25"/>
    </location>
</feature>
<evidence type="ECO:0000259" key="5">
    <source>
        <dbReference type="Pfam" id="PF00462"/>
    </source>
</evidence>
<dbReference type="PROSITE" id="PS51354">
    <property type="entry name" value="GLUTAREDOXIN_2"/>
    <property type="match status" value="1"/>
</dbReference>
<dbReference type="CDD" id="cd02976">
    <property type="entry name" value="NrdH"/>
    <property type="match status" value="1"/>
</dbReference>
<evidence type="ECO:0000256" key="3">
    <source>
        <dbReference type="SAM" id="MobiDB-lite"/>
    </source>
</evidence>
<dbReference type="InterPro" id="IPR002109">
    <property type="entry name" value="Glutaredoxin"/>
</dbReference>
<dbReference type="Pfam" id="PF00462">
    <property type="entry name" value="Glutaredoxin"/>
    <property type="match status" value="1"/>
</dbReference>